<evidence type="ECO:0000256" key="11">
    <source>
        <dbReference type="ARBA" id="ARBA00022989"/>
    </source>
</evidence>
<dbReference type="SUPFAM" id="SSF55874">
    <property type="entry name" value="ATPase domain of HSP90 chaperone/DNA topoisomerase II/histidine kinase"/>
    <property type="match status" value="1"/>
</dbReference>
<evidence type="ECO:0000256" key="17">
    <source>
        <dbReference type="PROSITE-ProRule" id="PRU00169"/>
    </source>
</evidence>
<keyword evidence="12" id="KW-0902">Two-component regulatory system</keyword>
<feature type="domain" description="PAS" evidence="20">
    <location>
        <begin position="166"/>
        <end position="236"/>
    </location>
</feature>
<evidence type="ECO:0000259" key="21">
    <source>
        <dbReference type="PROSITE" id="PS50113"/>
    </source>
</evidence>
<dbReference type="CDD" id="cd00088">
    <property type="entry name" value="HPT"/>
    <property type="match status" value="1"/>
</dbReference>
<dbReference type="InterPro" id="IPR036890">
    <property type="entry name" value="HATPase_C_sf"/>
</dbReference>
<dbReference type="InterPro" id="IPR000700">
    <property type="entry name" value="PAS-assoc_C"/>
</dbReference>
<dbReference type="Proteomes" id="UP000304900">
    <property type="component" value="Unassembled WGS sequence"/>
</dbReference>
<evidence type="ECO:0000259" key="18">
    <source>
        <dbReference type="PROSITE" id="PS50109"/>
    </source>
</evidence>
<dbReference type="Gene3D" id="3.30.565.10">
    <property type="entry name" value="Histidine kinase-like ATPase, C-terminal domain"/>
    <property type="match status" value="1"/>
</dbReference>
<dbReference type="SUPFAM" id="SSF47226">
    <property type="entry name" value="Histidine-containing phosphotransfer domain, HPT domain"/>
    <property type="match status" value="1"/>
</dbReference>
<dbReference type="Pfam" id="PF01627">
    <property type="entry name" value="Hpt"/>
    <property type="match status" value="1"/>
</dbReference>
<dbReference type="SMART" id="SM00388">
    <property type="entry name" value="HisKA"/>
    <property type="match status" value="1"/>
</dbReference>
<dbReference type="GO" id="GO:0006355">
    <property type="term" value="P:regulation of DNA-templated transcription"/>
    <property type="evidence" value="ECO:0007669"/>
    <property type="project" value="InterPro"/>
</dbReference>
<dbReference type="FunFam" id="1.10.287.130:FF:000002">
    <property type="entry name" value="Two-component osmosensing histidine kinase"/>
    <property type="match status" value="1"/>
</dbReference>
<dbReference type="SMART" id="SM00091">
    <property type="entry name" value="PAS"/>
    <property type="match status" value="4"/>
</dbReference>
<dbReference type="CDD" id="cd00130">
    <property type="entry name" value="PAS"/>
    <property type="match status" value="3"/>
</dbReference>
<dbReference type="InterPro" id="IPR029016">
    <property type="entry name" value="GAF-like_dom_sf"/>
</dbReference>
<evidence type="ECO:0000256" key="13">
    <source>
        <dbReference type="ARBA" id="ARBA00023136"/>
    </source>
</evidence>
<evidence type="ECO:0000256" key="8">
    <source>
        <dbReference type="ARBA" id="ARBA00022741"/>
    </source>
</evidence>
<dbReference type="PROSITE" id="PS50112">
    <property type="entry name" value="PAS"/>
    <property type="match status" value="3"/>
</dbReference>
<dbReference type="InterPro" id="IPR013655">
    <property type="entry name" value="PAS_fold_3"/>
</dbReference>
<keyword evidence="24" id="KW-1185">Reference proteome</keyword>
<dbReference type="Gene3D" id="3.40.50.2300">
    <property type="match status" value="2"/>
</dbReference>
<dbReference type="Pfam" id="PF02518">
    <property type="entry name" value="HATPase_c"/>
    <property type="match status" value="1"/>
</dbReference>
<comment type="subcellular location">
    <subcellularLocation>
        <location evidence="2">Cell membrane</location>
        <topology evidence="2">Multi-pass membrane protein</topology>
    </subcellularLocation>
</comment>
<dbReference type="InterPro" id="IPR036097">
    <property type="entry name" value="HisK_dim/P_sf"/>
</dbReference>
<dbReference type="PROSITE" id="PS50110">
    <property type="entry name" value="RESPONSE_REGULATORY"/>
    <property type="match status" value="2"/>
</dbReference>
<dbReference type="SMART" id="SM00448">
    <property type="entry name" value="REC"/>
    <property type="match status" value="2"/>
</dbReference>
<feature type="modified residue" description="4-aspartylphosphate" evidence="17">
    <location>
        <position position="1115"/>
    </location>
</feature>
<dbReference type="PROSITE" id="PS50113">
    <property type="entry name" value="PAC"/>
    <property type="match status" value="2"/>
</dbReference>
<dbReference type="GO" id="GO:0005886">
    <property type="term" value="C:plasma membrane"/>
    <property type="evidence" value="ECO:0007669"/>
    <property type="project" value="UniProtKB-SubCell"/>
</dbReference>
<dbReference type="InterPro" id="IPR013656">
    <property type="entry name" value="PAS_4"/>
</dbReference>
<keyword evidence="4" id="KW-1003">Cell membrane</keyword>
<dbReference type="InterPro" id="IPR001789">
    <property type="entry name" value="Sig_transdc_resp-reg_receiver"/>
</dbReference>
<dbReference type="Pfam" id="PF00512">
    <property type="entry name" value="HisKA"/>
    <property type="match status" value="1"/>
</dbReference>
<feature type="modified residue" description="4-aspartylphosphate" evidence="17">
    <location>
        <position position="1259"/>
    </location>
</feature>
<dbReference type="OrthoDB" id="9811889at2"/>
<keyword evidence="9" id="KW-0418">Kinase</keyword>
<dbReference type="SUPFAM" id="SSF55781">
    <property type="entry name" value="GAF domain-like"/>
    <property type="match status" value="1"/>
</dbReference>
<dbReference type="InterPro" id="IPR035965">
    <property type="entry name" value="PAS-like_dom_sf"/>
</dbReference>
<dbReference type="InterPro" id="IPR003661">
    <property type="entry name" value="HisK_dim/P_dom"/>
</dbReference>
<dbReference type="InterPro" id="IPR003594">
    <property type="entry name" value="HATPase_dom"/>
</dbReference>
<dbReference type="InterPro" id="IPR000014">
    <property type="entry name" value="PAS"/>
</dbReference>
<dbReference type="Gene3D" id="1.20.120.160">
    <property type="entry name" value="HPT domain"/>
    <property type="match status" value="1"/>
</dbReference>
<feature type="domain" description="HPt" evidence="22">
    <location>
        <begin position="1361"/>
        <end position="1453"/>
    </location>
</feature>
<evidence type="ECO:0000256" key="14">
    <source>
        <dbReference type="ARBA" id="ARBA00064003"/>
    </source>
</evidence>
<dbReference type="FunFam" id="3.30.565.10:FF:000010">
    <property type="entry name" value="Sensor histidine kinase RcsC"/>
    <property type="match status" value="1"/>
</dbReference>
<dbReference type="GO" id="GO:0000155">
    <property type="term" value="F:phosphorelay sensor kinase activity"/>
    <property type="evidence" value="ECO:0007669"/>
    <property type="project" value="InterPro"/>
</dbReference>
<dbReference type="EC" id="2.7.13.3" evidence="3"/>
<dbReference type="InterPro" id="IPR004358">
    <property type="entry name" value="Sig_transdc_His_kin-like_C"/>
</dbReference>
<dbReference type="Pfam" id="PF08448">
    <property type="entry name" value="PAS_4"/>
    <property type="match status" value="1"/>
</dbReference>
<keyword evidence="7" id="KW-0812">Transmembrane</keyword>
<dbReference type="PANTHER" id="PTHR45339:SF1">
    <property type="entry name" value="HYBRID SIGNAL TRANSDUCTION HISTIDINE KINASE J"/>
    <property type="match status" value="1"/>
</dbReference>
<reference evidence="23 24" key="1">
    <citation type="submission" date="2019-05" db="EMBL/GenBank/DDBJ databases">
        <title>Dyadobacter AR-3-8 sp. nov., isolated from arctic soil.</title>
        <authorList>
            <person name="Chaudhary D.K."/>
        </authorList>
    </citation>
    <scope>NUCLEOTIDE SEQUENCE [LARGE SCALE GENOMIC DNA]</scope>
    <source>
        <strain evidence="23 24">AR-3-8</strain>
    </source>
</reference>
<dbReference type="InterPro" id="IPR011006">
    <property type="entry name" value="CheY-like_superfamily"/>
</dbReference>
<dbReference type="SUPFAM" id="SSF47384">
    <property type="entry name" value="Homodimeric domain of signal transducing histidine kinase"/>
    <property type="match status" value="1"/>
</dbReference>
<evidence type="ECO:0000259" key="20">
    <source>
        <dbReference type="PROSITE" id="PS50112"/>
    </source>
</evidence>
<keyword evidence="6" id="KW-0808">Transferase</keyword>
<feature type="domain" description="Histidine kinase" evidence="18">
    <location>
        <begin position="824"/>
        <end position="1048"/>
    </location>
</feature>
<accession>A0A4U6CWQ1</accession>
<dbReference type="InterPro" id="IPR001610">
    <property type="entry name" value="PAC"/>
</dbReference>
<dbReference type="InterPro" id="IPR005467">
    <property type="entry name" value="His_kinase_dom"/>
</dbReference>
<dbReference type="CDD" id="cd17546">
    <property type="entry name" value="REC_hyHK_CKI1_RcsC-like"/>
    <property type="match status" value="2"/>
</dbReference>
<comment type="subunit">
    <text evidence="14">At low DSF concentrations, interacts with RpfF.</text>
</comment>
<feature type="domain" description="PAC" evidence="21">
    <location>
        <begin position="487"/>
        <end position="538"/>
    </location>
</feature>
<dbReference type="InterPro" id="IPR036641">
    <property type="entry name" value="HPT_dom_sf"/>
</dbReference>
<evidence type="ECO:0000256" key="6">
    <source>
        <dbReference type="ARBA" id="ARBA00022679"/>
    </source>
</evidence>
<dbReference type="Gene3D" id="3.30.450.40">
    <property type="match status" value="1"/>
</dbReference>
<name>A0A4U6CWQ1_9BACT</name>
<feature type="domain" description="Response regulatory" evidence="19">
    <location>
        <begin position="1208"/>
        <end position="1326"/>
    </location>
</feature>
<evidence type="ECO:0000256" key="9">
    <source>
        <dbReference type="ARBA" id="ARBA00022777"/>
    </source>
</evidence>
<feature type="domain" description="Response regulatory" evidence="19">
    <location>
        <begin position="1064"/>
        <end position="1185"/>
    </location>
</feature>
<dbReference type="SUPFAM" id="SSF52172">
    <property type="entry name" value="CheY-like"/>
    <property type="match status" value="2"/>
</dbReference>
<feature type="modified residue" description="Phosphohistidine" evidence="16">
    <location>
        <position position="1400"/>
    </location>
</feature>
<evidence type="ECO:0000259" key="22">
    <source>
        <dbReference type="PROSITE" id="PS50894"/>
    </source>
</evidence>
<proteinExistence type="predicted"/>
<evidence type="ECO:0000256" key="16">
    <source>
        <dbReference type="PROSITE-ProRule" id="PRU00110"/>
    </source>
</evidence>
<dbReference type="Pfam" id="PF00989">
    <property type="entry name" value="PAS"/>
    <property type="match status" value="1"/>
</dbReference>
<comment type="caution">
    <text evidence="23">The sequence shown here is derived from an EMBL/GenBank/DDBJ whole genome shotgun (WGS) entry which is preliminary data.</text>
</comment>
<evidence type="ECO:0000256" key="15">
    <source>
        <dbReference type="ARBA" id="ARBA00068150"/>
    </source>
</evidence>
<dbReference type="Pfam" id="PF00072">
    <property type="entry name" value="Response_reg"/>
    <property type="match status" value="2"/>
</dbReference>
<dbReference type="PANTHER" id="PTHR45339">
    <property type="entry name" value="HYBRID SIGNAL TRANSDUCTION HISTIDINE KINASE J"/>
    <property type="match status" value="1"/>
</dbReference>
<feature type="domain" description="PAS" evidence="20">
    <location>
        <begin position="539"/>
        <end position="584"/>
    </location>
</feature>
<evidence type="ECO:0000259" key="19">
    <source>
        <dbReference type="PROSITE" id="PS50110"/>
    </source>
</evidence>
<organism evidence="23 24">
    <name type="scientific">Dyadobacter frigoris</name>
    <dbReference type="NCBI Taxonomy" id="2576211"/>
    <lineage>
        <taxon>Bacteria</taxon>
        <taxon>Pseudomonadati</taxon>
        <taxon>Bacteroidota</taxon>
        <taxon>Cytophagia</taxon>
        <taxon>Cytophagales</taxon>
        <taxon>Spirosomataceae</taxon>
        <taxon>Dyadobacter</taxon>
    </lineage>
</organism>
<dbReference type="SMART" id="SM00073">
    <property type="entry name" value="HPT"/>
    <property type="match status" value="1"/>
</dbReference>
<evidence type="ECO:0000256" key="5">
    <source>
        <dbReference type="ARBA" id="ARBA00022553"/>
    </source>
</evidence>
<dbReference type="PRINTS" id="PR00344">
    <property type="entry name" value="BCTRLSENSOR"/>
</dbReference>
<sequence length="1453" mass="164414">MKYLPIPHNENERLKALKDYQILDTYSEKEFDRLTELASVICDTPISLISLIDEKRQWFKSNKGLDIPETSRDLAFCQYAIMENVIFEVEDATSDERFKDNIFVTGNPHIRFYAGYPLIDPKGFSLGTLCVIDNKVRKLNHQQKSALKLIAEQVMSLIVDQRKRQELKYFERLFQLSNDLICIAGADGYFRQINPAFEQLLGWDEQFLLKTSFFELTHPDDLEKTYEQISKLSSGIPGINFTQRFRQKSGEYLYLQWVATPEPSTGNFFAIARNITEEKIQEQKLQTSEDNFRSFFENSQGLMCTHDLKGNFITVNAAGAELLGYSTREVLTMGLADLIPVKHHQALKYYLWEIRETGKSSGLMTTQHKNGGYLIWSYHNILVHNPYGEDYVVGNSIDVTESQQLAKRLQRTQEMLVQTNRTARVGGWEVDILSGKVNWSEVTKQIHEVDVDYEPDLATAFQFYQDEDGRKTLIKAVDLAVSDGKGYDLELELTTAKGNSVWVRSIGNAEIENGKCKRIYGTFQDIDAKKRAELETAKSRKLLDDVLNAASAVSIIATDTSGIITVFNKGAENLLGYACEDVIGHFTPEIFHIPEELKKRSEELGEEYGIQINGLGALIEKAKTDGFEVKEWTYKTKTGVLFPVSLAVTMIRDLDNAIIGYLGVATDLSASKKAEHELITQRARLLAFVEHAPAAVAMFDKDIKYLAISRKWLEEYHLTDRDIIGLTYYEVFPTIGDQWKEIHQRALQGAIITKEEEMWIPPGWDHEQYLKWEVRPWYQFDGSIGGIMMFTQDITEIALGREELKHAKLLAEQANIAKSEFLANMSHEIRTPLNGIIGFTDLVLKTQLTDTQKQYLGIVNQSGTALLNIINDILDFSKIEAGKLELDIDKSDIFEIASQSADIISFPVQNKGLEMLLNIPADLPRFVWVDEIRLKQVLINLLSNAAKFTESGEIELKIEMLEYTPEESNEVTCRFSVRDTGIGIREEKQAKIFEAFLQEDGSTTKKYGGTGLGLTISNKLLGMMGSHLQLKSIPGIGSTFFFDLTLKSEPGEPIIWEHVDSIKRVLIVDDNDNNRIILEKMLEILKIESSQAKNGMEAVEMIMNGKTVFDAVLMDYHMPQLDGLETIKLLRITYGMNADQLPIVLLNSSADDAIVLKGCEDLKVNYRLMKPIKLNDIFLSLSRLSQKGKFEEYNLLPGNNEIDTGGLLILIAEDNPVNMFLAKTVIRKIAPNAEIIEAENGVKAVELCKKQLPAIIFMDVQMPEMNGYEATVAIRDLEGENHVPIIALTAGNVKGEKEKCLEAGMDDFVTKPFVEDMIWQMLNKFVGLDSPQNKEKKTENTFVSDISHFDIEKLNNTFMNDKEFIRELLDLTINGLNNDLLDLKKSYAKEDLAAIKASGHKLKGSSSSVYLNQVAKLAGLLEHLLIFDKTVIEKLLTELENEIDYLLPILAEL</sequence>
<dbReference type="SUPFAM" id="SSF55785">
    <property type="entry name" value="PYP-like sensor domain (PAS domain)"/>
    <property type="match status" value="5"/>
</dbReference>
<dbReference type="PROSITE" id="PS50109">
    <property type="entry name" value="HIS_KIN"/>
    <property type="match status" value="1"/>
</dbReference>
<dbReference type="SMART" id="SM00086">
    <property type="entry name" value="PAC"/>
    <property type="match status" value="3"/>
</dbReference>
<evidence type="ECO:0000256" key="3">
    <source>
        <dbReference type="ARBA" id="ARBA00012438"/>
    </source>
</evidence>
<comment type="catalytic activity">
    <reaction evidence="1">
        <text>ATP + protein L-histidine = ADP + protein N-phospho-L-histidine.</text>
        <dbReference type="EC" id="2.7.13.3"/>
    </reaction>
</comment>
<evidence type="ECO:0000256" key="7">
    <source>
        <dbReference type="ARBA" id="ARBA00022692"/>
    </source>
</evidence>
<gene>
    <name evidence="23" type="ORF">FDK13_27335</name>
</gene>
<evidence type="ECO:0000256" key="10">
    <source>
        <dbReference type="ARBA" id="ARBA00022840"/>
    </source>
</evidence>
<dbReference type="InterPro" id="IPR008207">
    <property type="entry name" value="Sig_transdc_His_kin_Hpt_dom"/>
</dbReference>
<protein>
    <recommendedName>
        <fullName evidence="15">Sensory/regulatory protein RpfC</fullName>
        <ecNumber evidence="3">2.7.13.3</ecNumber>
    </recommendedName>
</protein>
<dbReference type="Gene3D" id="3.30.450.20">
    <property type="entry name" value="PAS domain"/>
    <property type="match status" value="5"/>
</dbReference>
<dbReference type="CDD" id="cd16922">
    <property type="entry name" value="HATPase_EvgS-ArcB-TorS-like"/>
    <property type="match status" value="1"/>
</dbReference>
<dbReference type="Gene3D" id="1.10.287.130">
    <property type="match status" value="1"/>
</dbReference>
<keyword evidence="10" id="KW-0067">ATP-binding</keyword>
<dbReference type="SMART" id="SM00387">
    <property type="entry name" value="HATPase_c"/>
    <property type="match status" value="1"/>
</dbReference>
<keyword evidence="8" id="KW-0547">Nucleotide-binding</keyword>
<dbReference type="NCBIfam" id="TIGR00229">
    <property type="entry name" value="sensory_box"/>
    <property type="match status" value="4"/>
</dbReference>
<dbReference type="GO" id="GO:0005524">
    <property type="term" value="F:ATP binding"/>
    <property type="evidence" value="ECO:0007669"/>
    <property type="project" value="UniProtKB-KW"/>
</dbReference>
<evidence type="ECO:0000256" key="1">
    <source>
        <dbReference type="ARBA" id="ARBA00000085"/>
    </source>
</evidence>
<keyword evidence="13" id="KW-0472">Membrane</keyword>
<evidence type="ECO:0000313" key="23">
    <source>
        <dbReference type="EMBL" id="TKT88091.1"/>
    </source>
</evidence>
<dbReference type="Pfam" id="PF08447">
    <property type="entry name" value="PAS_3"/>
    <property type="match status" value="1"/>
</dbReference>
<dbReference type="EMBL" id="SZVO01000016">
    <property type="protein sequence ID" value="TKT88091.1"/>
    <property type="molecule type" value="Genomic_DNA"/>
</dbReference>
<dbReference type="Pfam" id="PF13426">
    <property type="entry name" value="PAS_9"/>
    <property type="match status" value="1"/>
</dbReference>
<evidence type="ECO:0000256" key="12">
    <source>
        <dbReference type="ARBA" id="ARBA00023012"/>
    </source>
</evidence>
<dbReference type="PROSITE" id="PS50894">
    <property type="entry name" value="HPT"/>
    <property type="match status" value="1"/>
</dbReference>
<evidence type="ECO:0000313" key="24">
    <source>
        <dbReference type="Proteomes" id="UP000304900"/>
    </source>
</evidence>
<feature type="domain" description="PAS" evidence="20">
    <location>
        <begin position="288"/>
        <end position="331"/>
    </location>
</feature>
<dbReference type="InterPro" id="IPR013767">
    <property type="entry name" value="PAS_fold"/>
</dbReference>
<evidence type="ECO:0000256" key="2">
    <source>
        <dbReference type="ARBA" id="ARBA00004651"/>
    </source>
</evidence>
<keyword evidence="5 17" id="KW-0597">Phosphoprotein</keyword>
<evidence type="ECO:0000256" key="4">
    <source>
        <dbReference type="ARBA" id="ARBA00022475"/>
    </source>
</evidence>
<feature type="domain" description="PAC" evidence="21">
    <location>
        <begin position="628"/>
        <end position="680"/>
    </location>
</feature>
<dbReference type="CDD" id="cd00082">
    <property type="entry name" value="HisKA"/>
    <property type="match status" value="1"/>
</dbReference>
<keyword evidence="11" id="KW-1133">Transmembrane helix</keyword>
<dbReference type="RefSeq" id="WP_137343205.1">
    <property type="nucleotide sequence ID" value="NZ_BSQH01000008.1"/>
</dbReference>